<accession>A0A254N7Y1</accession>
<dbReference type="EMBL" id="NISI01000006">
    <property type="protein sequence ID" value="OWR02912.1"/>
    <property type="molecule type" value="Genomic_DNA"/>
</dbReference>
<name>A0A254N7Y1_9BURK</name>
<sequence>MTLHPKITATYRFTRDGTSPAGFASRNRPSTDALSVVATWALGGAGRSYSVLEDGDEALLVKLTLREDDIDQARNDMEVLCSKHGVMREAV</sequence>
<evidence type="ECO:0000313" key="2">
    <source>
        <dbReference type="Proteomes" id="UP000197446"/>
    </source>
</evidence>
<protein>
    <submittedName>
        <fullName evidence="1">Uncharacterized protein</fullName>
    </submittedName>
</protein>
<comment type="caution">
    <text evidence="1">The sequence shown here is derived from an EMBL/GenBank/DDBJ whole genome shotgun (WGS) entry which is preliminary data.</text>
</comment>
<dbReference type="AlphaFoldDB" id="A0A254N7Y1"/>
<proteinExistence type="predicted"/>
<evidence type="ECO:0000313" key="1">
    <source>
        <dbReference type="EMBL" id="OWR02912.1"/>
    </source>
</evidence>
<keyword evidence="2" id="KW-1185">Reference proteome</keyword>
<reference evidence="1 2" key="1">
    <citation type="journal article" date="2007" name="Int. J. Syst. Evol. Microbiol.">
        <title>Description of Pelomonas aquatica sp. nov. and Pelomonas puraquae sp. nov., isolated from industrial and haemodialysis water.</title>
        <authorList>
            <person name="Gomila M."/>
            <person name="Bowien B."/>
            <person name="Falsen E."/>
            <person name="Moore E.R."/>
            <person name="Lalucat J."/>
        </authorList>
    </citation>
    <scope>NUCLEOTIDE SEQUENCE [LARGE SCALE GENOMIC DNA]</scope>
    <source>
        <strain evidence="1 2">CCUG 52769</strain>
    </source>
</reference>
<dbReference type="Proteomes" id="UP000197446">
    <property type="component" value="Unassembled WGS sequence"/>
</dbReference>
<gene>
    <name evidence="1" type="ORF">CDO81_15085</name>
</gene>
<organism evidence="1 2">
    <name type="scientific">Roseateles puraquae</name>
    <dbReference type="NCBI Taxonomy" id="431059"/>
    <lineage>
        <taxon>Bacteria</taxon>
        <taxon>Pseudomonadati</taxon>
        <taxon>Pseudomonadota</taxon>
        <taxon>Betaproteobacteria</taxon>
        <taxon>Burkholderiales</taxon>
        <taxon>Sphaerotilaceae</taxon>
        <taxon>Roseateles</taxon>
    </lineage>
</organism>